<dbReference type="GO" id="GO:0015689">
    <property type="term" value="P:molybdate ion transport"/>
    <property type="evidence" value="ECO:0007669"/>
    <property type="project" value="InterPro"/>
</dbReference>
<dbReference type="GO" id="GO:0030973">
    <property type="term" value="F:molybdate ion binding"/>
    <property type="evidence" value="ECO:0007669"/>
    <property type="project" value="InterPro"/>
</dbReference>
<keyword evidence="3 5" id="KW-0732">Signal</keyword>
<gene>
    <name evidence="6" type="ORF">SAMN06295945_1848</name>
</gene>
<feature type="signal peptide" evidence="5">
    <location>
        <begin position="1"/>
        <end position="27"/>
    </location>
</feature>
<feature type="binding site" evidence="4">
    <location>
        <position position="175"/>
    </location>
    <ligand>
        <name>molybdate</name>
        <dbReference type="ChEBI" id="CHEBI:36264"/>
    </ligand>
</feature>
<dbReference type="SUPFAM" id="SSF53850">
    <property type="entry name" value="Periplasmic binding protein-like II"/>
    <property type="match status" value="1"/>
</dbReference>
<evidence type="ECO:0000256" key="1">
    <source>
        <dbReference type="ARBA" id="ARBA00009175"/>
    </source>
</evidence>
<dbReference type="InterPro" id="IPR050682">
    <property type="entry name" value="ModA/WtpA"/>
</dbReference>
<keyword evidence="7" id="KW-1185">Reference proteome</keyword>
<name>A0A240E4L0_9BURK</name>
<dbReference type="CDD" id="cd13539">
    <property type="entry name" value="PBP2_AvModA"/>
    <property type="match status" value="1"/>
</dbReference>
<dbReference type="InterPro" id="IPR005950">
    <property type="entry name" value="ModA"/>
</dbReference>
<comment type="similarity">
    <text evidence="1">Belongs to the bacterial solute-binding protein ModA family.</text>
</comment>
<accession>A0A240E4L0</accession>
<keyword evidence="2 4" id="KW-0479">Metal-binding</keyword>
<dbReference type="Gene3D" id="3.40.190.10">
    <property type="entry name" value="Periplasmic binding protein-like II"/>
    <property type="match status" value="2"/>
</dbReference>
<dbReference type="PIRSF" id="PIRSF004846">
    <property type="entry name" value="ModA"/>
    <property type="match status" value="1"/>
</dbReference>
<evidence type="ECO:0000313" key="6">
    <source>
        <dbReference type="EMBL" id="SNX29471.1"/>
    </source>
</evidence>
<feature type="chain" id="PRO_5013122674" evidence="5">
    <location>
        <begin position="28"/>
        <end position="257"/>
    </location>
</feature>
<organism evidence="6 7">
    <name type="scientific">Polynucleobacter meluiroseus</name>
    <dbReference type="NCBI Taxonomy" id="1938814"/>
    <lineage>
        <taxon>Bacteria</taxon>
        <taxon>Pseudomonadati</taxon>
        <taxon>Pseudomonadota</taxon>
        <taxon>Betaproteobacteria</taxon>
        <taxon>Burkholderiales</taxon>
        <taxon>Burkholderiaceae</taxon>
        <taxon>Polynucleobacter</taxon>
    </lineage>
</organism>
<dbReference type="GO" id="GO:0046872">
    <property type="term" value="F:metal ion binding"/>
    <property type="evidence" value="ECO:0007669"/>
    <property type="project" value="UniProtKB-KW"/>
</dbReference>
<dbReference type="AlphaFoldDB" id="A0A240E4L0"/>
<evidence type="ECO:0000256" key="4">
    <source>
        <dbReference type="PIRSR" id="PIRSR004846-1"/>
    </source>
</evidence>
<reference evidence="7" key="1">
    <citation type="submission" date="2017-08" db="EMBL/GenBank/DDBJ databases">
        <authorList>
            <person name="Varghese N."/>
            <person name="Submissions S."/>
        </authorList>
    </citation>
    <scope>NUCLEOTIDE SEQUENCE [LARGE SCALE GENOMIC DNA]</scope>
    <source>
        <strain evidence="7">AP-Melu-1000-B4</strain>
    </source>
</reference>
<dbReference type="PANTHER" id="PTHR30632:SF14">
    <property type="entry name" value="TUNGSTATE_MOLYBDATE_CHROMATE-BINDING PROTEIN MODA"/>
    <property type="match status" value="1"/>
</dbReference>
<dbReference type="InterPro" id="IPR044084">
    <property type="entry name" value="AvModA-like_subst-bd"/>
</dbReference>
<sequence length="257" mass="28103">MQSVFRTIFFRCFVFLLFLALGPVASAQTVTVAVASNMKPAFEAIYQNFKSTHPQELRIVYGSSGNLSSQIQQGAPFNLFISADEIFPLRLYQAGLTQNAGVVYARGNLAFIFNTASGVPFNSQAGQIQQAITQSNKVVIANPELAPYGKAAVQYLRSIDLWEAVKSKLVYAENISLATMYVSSGAVQVGFSATSLAMSPELGRSIQYVKLPEGSYEPLNQRMVLMNNPPPLALELYAYLRSPDAKTVLQKYGYATP</sequence>
<protein>
    <submittedName>
        <fullName evidence="6">Molybdate transport system substrate-binding protein</fullName>
    </submittedName>
</protein>
<evidence type="ECO:0000256" key="2">
    <source>
        <dbReference type="ARBA" id="ARBA00022723"/>
    </source>
</evidence>
<dbReference type="Pfam" id="PF13531">
    <property type="entry name" value="SBP_bac_11"/>
    <property type="match status" value="1"/>
</dbReference>
<proteinExistence type="inferred from homology"/>
<keyword evidence="4" id="KW-0500">Molybdenum</keyword>
<feature type="binding site" evidence="4">
    <location>
        <position position="64"/>
    </location>
    <ligand>
        <name>molybdate</name>
        <dbReference type="ChEBI" id="CHEBI:36264"/>
    </ligand>
</feature>
<evidence type="ECO:0000313" key="7">
    <source>
        <dbReference type="Proteomes" id="UP000218069"/>
    </source>
</evidence>
<dbReference type="NCBIfam" id="TIGR01256">
    <property type="entry name" value="modA"/>
    <property type="match status" value="1"/>
</dbReference>
<dbReference type="Proteomes" id="UP000218069">
    <property type="component" value="Unassembled WGS sequence"/>
</dbReference>
<evidence type="ECO:0000256" key="3">
    <source>
        <dbReference type="ARBA" id="ARBA00022729"/>
    </source>
</evidence>
<dbReference type="PANTHER" id="PTHR30632">
    <property type="entry name" value="MOLYBDATE-BINDING PERIPLASMIC PROTEIN"/>
    <property type="match status" value="1"/>
</dbReference>
<evidence type="ECO:0000256" key="5">
    <source>
        <dbReference type="SAM" id="SignalP"/>
    </source>
</evidence>
<dbReference type="EMBL" id="OANS01000005">
    <property type="protein sequence ID" value="SNX29471.1"/>
    <property type="molecule type" value="Genomic_DNA"/>
</dbReference>